<comment type="caution">
    <text evidence="2">The sequence shown here is derived from an EMBL/GenBank/DDBJ whole genome shotgun (WGS) entry which is preliminary data.</text>
</comment>
<dbReference type="AlphaFoldDB" id="A0A5B7EE34"/>
<evidence type="ECO:0000313" key="3">
    <source>
        <dbReference type="Proteomes" id="UP000324222"/>
    </source>
</evidence>
<evidence type="ECO:0000256" key="1">
    <source>
        <dbReference type="SAM" id="MobiDB-lite"/>
    </source>
</evidence>
<name>A0A5B7EE34_PORTR</name>
<reference evidence="2 3" key="1">
    <citation type="submission" date="2019-05" db="EMBL/GenBank/DDBJ databases">
        <title>Another draft genome of Portunus trituberculatus and its Hox gene families provides insights of decapod evolution.</title>
        <authorList>
            <person name="Jeong J.-H."/>
            <person name="Song I."/>
            <person name="Kim S."/>
            <person name="Choi T."/>
            <person name="Kim D."/>
            <person name="Ryu S."/>
            <person name="Kim W."/>
        </authorList>
    </citation>
    <scope>NUCLEOTIDE SEQUENCE [LARGE SCALE GENOMIC DNA]</scope>
    <source>
        <tissue evidence="2">Muscle</tissue>
    </source>
</reference>
<sequence length="107" mass="12193">MGRLSAQLCIPCPLYHHSPEQSFLARYLQGFTSKFQLCENRLRRFGCILRRLVILNKFASETPHRAEASPIHPAVHLNTQSQPSTAKFRRLHTKQGEAPARDGREGL</sequence>
<keyword evidence="3" id="KW-1185">Reference proteome</keyword>
<dbReference type="Proteomes" id="UP000324222">
    <property type="component" value="Unassembled WGS sequence"/>
</dbReference>
<accession>A0A5B7EE34</accession>
<protein>
    <submittedName>
        <fullName evidence="2">Uncharacterized protein</fullName>
    </submittedName>
</protein>
<organism evidence="2 3">
    <name type="scientific">Portunus trituberculatus</name>
    <name type="common">Swimming crab</name>
    <name type="synonym">Neptunus trituberculatus</name>
    <dbReference type="NCBI Taxonomy" id="210409"/>
    <lineage>
        <taxon>Eukaryota</taxon>
        <taxon>Metazoa</taxon>
        <taxon>Ecdysozoa</taxon>
        <taxon>Arthropoda</taxon>
        <taxon>Crustacea</taxon>
        <taxon>Multicrustacea</taxon>
        <taxon>Malacostraca</taxon>
        <taxon>Eumalacostraca</taxon>
        <taxon>Eucarida</taxon>
        <taxon>Decapoda</taxon>
        <taxon>Pleocyemata</taxon>
        <taxon>Brachyura</taxon>
        <taxon>Eubrachyura</taxon>
        <taxon>Portunoidea</taxon>
        <taxon>Portunidae</taxon>
        <taxon>Portuninae</taxon>
        <taxon>Portunus</taxon>
    </lineage>
</organism>
<dbReference type="EMBL" id="VSRR010002402">
    <property type="protein sequence ID" value="MPC31263.1"/>
    <property type="molecule type" value="Genomic_DNA"/>
</dbReference>
<feature type="region of interest" description="Disordered" evidence="1">
    <location>
        <begin position="79"/>
        <end position="107"/>
    </location>
</feature>
<gene>
    <name evidence="2" type="ORF">E2C01_024548</name>
</gene>
<evidence type="ECO:0000313" key="2">
    <source>
        <dbReference type="EMBL" id="MPC31263.1"/>
    </source>
</evidence>
<proteinExistence type="predicted"/>